<accession>A0AA37RX67</accession>
<feature type="domain" description="Putative Se/S carrier protein-like" evidence="1">
    <location>
        <begin position="7"/>
        <end position="70"/>
    </location>
</feature>
<comment type="caution">
    <text evidence="2">The sequence shown here is derived from an EMBL/GenBank/DDBJ whole genome shotgun (WGS) entry which is preliminary data.</text>
</comment>
<organism evidence="2 3">
    <name type="scientific">Paraferrimonas sedimenticola</name>
    <dbReference type="NCBI Taxonomy" id="375674"/>
    <lineage>
        <taxon>Bacteria</taxon>
        <taxon>Pseudomonadati</taxon>
        <taxon>Pseudomonadota</taxon>
        <taxon>Gammaproteobacteria</taxon>
        <taxon>Alteromonadales</taxon>
        <taxon>Ferrimonadaceae</taxon>
        <taxon>Paraferrimonas</taxon>
    </lineage>
</organism>
<dbReference type="RefSeq" id="WP_095504827.1">
    <property type="nucleotide sequence ID" value="NZ_BSNC01000006.1"/>
</dbReference>
<reference evidence="2" key="1">
    <citation type="journal article" date="2014" name="Int. J. Syst. Evol. Microbiol.">
        <title>Complete genome sequence of Corynebacterium casei LMG S-19264T (=DSM 44701T), isolated from a smear-ripened cheese.</title>
        <authorList>
            <consortium name="US DOE Joint Genome Institute (JGI-PGF)"/>
            <person name="Walter F."/>
            <person name="Albersmeier A."/>
            <person name="Kalinowski J."/>
            <person name="Ruckert C."/>
        </authorList>
    </citation>
    <scope>NUCLEOTIDE SEQUENCE</scope>
    <source>
        <strain evidence="2">NBRC 101628</strain>
    </source>
</reference>
<evidence type="ECO:0000313" key="2">
    <source>
        <dbReference type="EMBL" id="GLP97325.1"/>
    </source>
</evidence>
<dbReference type="InterPro" id="IPR021778">
    <property type="entry name" value="Se/S_carrier-like"/>
</dbReference>
<reference evidence="2" key="2">
    <citation type="submission" date="2023-01" db="EMBL/GenBank/DDBJ databases">
        <title>Draft genome sequence of Paraferrimonas sedimenticola strain NBRC 101628.</title>
        <authorList>
            <person name="Sun Q."/>
            <person name="Mori K."/>
        </authorList>
    </citation>
    <scope>NUCLEOTIDE SEQUENCE</scope>
    <source>
        <strain evidence="2">NBRC 101628</strain>
    </source>
</reference>
<gene>
    <name evidence="2" type="ORF">GCM10007895_26320</name>
</gene>
<dbReference type="EMBL" id="BSNC01000006">
    <property type="protein sequence ID" value="GLP97325.1"/>
    <property type="molecule type" value="Genomic_DNA"/>
</dbReference>
<name>A0AA37RX67_9GAMM</name>
<protein>
    <recommendedName>
        <fullName evidence="1">Putative Se/S carrier protein-like domain-containing protein</fullName>
    </recommendedName>
</protein>
<dbReference type="Pfam" id="PF11823">
    <property type="entry name" value="Se_S_carrier"/>
    <property type="match status" value="1"/>
</dbReference>
<evidence type="ECO:0000259" key="1">
    <source>
        <dbReference type="Pfam" id="PF11823"/>
    </source>
</evidence>
<dbReference type="AlphaFoldDB" id="A0AA37RX67"/>
<sequence>MSSHSAVLFFSNNYAIWTNKLLQKHQLDCRIIPVPRHLSSDCGYCVRIDTALRDQVVSLIESKQIEYDRVATLS</sequence>
<evidence type="ECO:0000313" key="3">
    <source>
        <dbReference type="Proteomes" id="UP001161422"/>
    </source>
</evidence>
<keyword evidence="3" id="KW-1185">Reference proteome</keyword>
<proteinExistence type="predicted"/>
<dbReference type="Proteomes" id="UP001161422">
    <property type="component" value="Unassembled WGS sequence"/>
</dbReference>